<evidence type="ECO:0000313" key="5">
    <source>
        <dbReference type="Proteomes" id="UP000193925"/>
    </source>
</evidence>
<dbReference type="InterPro" id="IPR028098">
    <property type="entry name" value="Glyco_trans_4-like_N"/>
</dbReference>
<dbReference type="Pfam" id="PF00534">
    <property type="entry name" value="Glycos_transf_1"/>
    <property type="match status" value="1"/>
</dbReference>
<reference evidence="3" key="2">
    <citation type="submission" date="2014-07" db="EMBL/GenBank/DDBJ databases">
        <title>Initial genome analysis of the psychrotolerant acidophile Acidithiobacillus ferrivorans CF27: insights into iron and sulfur oxidation pathways and into biofilm formation.</title>
        <authorList>
            <person name="Talla E."/>
            <person name="Hedrich S."/>
            <person name="Mangenot S."/>
            <person name="Ji B."/>
            <person name="Johnson D.B."/>
            <person name="Barbe V."/>
            <person name="Bonnefoy V."/>
        </authorList>
    </citation>
    <scope>NUCLEOTIDE SEQUENCE [LARGE SCALE GENOMIC DNA]</scope>
    <source>
        <strain evidence="3">CF27</strain>
    </source>
</reference>
<organism evidence="3">
    <name type="scientific">Acidithiobacillus ferrivorans</name>
    <dbReference type="NCBI Taxonomy" id="160808"/>
    <lineage>
        <taxon>Bacteria</taxon>
        <taxon>Pseudomonadati</taxon>
        <taxon>Pseudomonadota</taxon>
        <taxon>Acidithiobacillia</taxon>
        <taxon>Acidithiobacillales</taxon>
        <taxon>Acidithiobacillaceae</taxon>
        <taxon>Acidithiobacillus</taxon>
    </lineage>
</organism>
<feature type="domain" description="Glycosyltransferase subfamily 4-like N-terminal" evidence="2">
    <location>
        <begin position="15"/>
        <end position="185"/>
    </location>
</feature>
<dbReference type="InterPro" id="IPR001296">
    <property type="entry name" value="Glyco_trans_1"/>
</dbReference>
<evidence type="ECO:0000259" key="1">
    <source>
        <dbReference type="Pfam" id="PF00534"/>
    </source>
</evidence>
<reference evidence="3" key="1">
    <citation type="submission" date="2014-03" db="EMBL/GenBank/DDBJ databases">
        <authorList>
            <person name="Genoscope - CEA"/>
        </authorList>
    </citation>
    <scope>NUCLEOTIDE SEQUENCE [LARGE SCALE GENOMIC DNA]</scope>
    <source>
        <strain evidence="3">CF27</strain>
    </source>
</reference>
<dbReference type="PANTHER" id="PTHR45947">
    <property type="entry name" value="SULFOQUINOVOSYL TRANSFERASE SQD2"/>
    <property type="match status" value="1"/>
</dbReference>
<dbReference type="EMBL" id="LT841305">
    <property type="protein sequence ID" value="SMH67643.1"/>
    <property type="molecule type" value="Genomic_DNA"/>
</dbReference>
<dbReference type="PROSITE" id="PS51257">
    <property type="entry name" value="PROKAR_LIPOPROTEIN"/>
    <property type="match status" value="1"/>
</dbReference>
<dbReference type="Pfam" id="PF13579">
    <property type="entry name" value="Glyco_trans_4_4"/>
    <property type="match status" value="1"/>
</dbReference>
<dbReference type="GO" id="GO:0016758">
    <property type="term" value="F:hexosyltransferase activity"/>
    <property type="evidence" value="ECO:0007669"/>
    <property type="project" value="TreeGrafter"/>
</dbReference>
<dbReference type="PANTHER" id="PTHR45947:SF3">
    <property type="entry name" value="SULFOQUINOVOSYL TRANSFERASE SQD2"/>
    <property type="match status" value="1"/>
</dbReference>
<protein>
    <submittedName>
        <fullName evidence="3">Glycosyltransferase</fullName>
    </submittedName>
</protein>
<sequence>MKILHVIESFSPRYGGPVSVTMALACAQADLGHDVTVCTTNLDYPHGVLRSAGRATICHDRVQVLYFPVQFRPLTLSAQLKSFVKNKISTFDIIHIHGLYRFPPTYAAYQARRQKIPYVITPHGALDPYLYTKSSRNVLLKRLYERWFDLPNLHGVGAIHYTAEDERQRAAFLGLCAPSFVVPNGVDWGRYAQLPARGVFRTAQGLGDAPLVLFLGRLHPKKGLDLLIQAFETIRRQVSGVQLAIVGPENDRFGQQVRAWVAERGLTDSVHFVGHLDGVDVIQAYVDADVFVLSSYTENFGMTVVEAMACALPVVISDQVNIHAEVAQSGAGMVTRCDSDELAEAVIALLGGPDRRHVMGAAGRAAAQLRYTWPNIVDTLSREYTFVIGKRK</sequence>
<dbReference type="SUPFAM" id="SSF53756">
    <property type="entry name" value="UDP-Glycosyltransferase/glycogen phosphorylase"/>
    <property type="match status" value="1"/>
</dbReference>
<evidence type="ECO:0000313" key="4">
    <source>
        <dbReference type="EMBL" id="SMH67643.1"/>
    </source>
</evidence>
<evidence type="ECO:0000259" key="2">
    <source>
        <dbReference type="Pfam" id="PF13579"/>
    </source>
</evidence>
<dbReference type="EMBL" id="CCCS020000049">
    <property type="protein sequence ID" value="CDQ11283.1"/>
    <property type="molecule type" value="Genomic_DNA"/>
</dbReference>
<evidence type="ECO:0000313" key="3">
    <source>
        <dbReference type="EMBL" id="CDQ11283.1"/>
    </source>
</evidence>
<gene>
    <name evidence="4" type="ORF">AFERRI_50845</name>
    <name evidence="3" type="ORF">AFERRI_530178</name>
</gene>
<keyword evidence="3" id="KW-0808">Transferase</keyword>
<dbReference type="InterPro" id="IPR050194">
    <property type="entry name" value="Glycosyltransferase_grp1"/>
</dbReference>
<reference evidence="4 5" key="3">
    <citation type="submission" date="2017-03" db="EMBL/GenBank/DDBJ databases">
        <authorList>
            <person name="Regsiter A."/>
            <person name="William W."/>
        </authorList>
    </citation>
    <scope>NUCLEOTIDE SEQUENCE [LARGE SCALE GENOMIC DNA]</scope>
    <source>
        <strain evidence="4">PRJEB5721</strain>
    </source>
</reference>
<dbReference type="Gene3D" id="3.40.50.2000">
    <property type="entry name" value="Glycogen Phosphorylase B"/>
    <property type="match status" value="2"/>
</dbReference>
<dbReference type="Proteomes" id="UP000193925">
    <property type="component" value="Chromosome AFERRI"/>
</dbReference>
<keyword evidence="5" id="KW-1185">Reference proteome</keyword>
<proteinExistence type="predicted"/>
<dbReference type="RefSeq" id="WP_051984882.1">
    <property type="nucleotide sequence ID" value="NZ_CCCS020000049.1"/>
</dbReference>
<name>A0A060UX05_9PROT</name>
<accession>A0A060UX05</accession>
<dbReference type="AlphaFoldDB" id="A0A060UX05"/>
<feature type="domain" description="Glycosyl transferase family 1" evidence="1">
    <location>
        <begin position="207"/>
        <end position="364"/>
    </location>
</feature>